<reference evidence="1" key="1">
    <citation type="journal article" date="2021" name="Proc. Natl. Acad. Sci. U.S.A.">
        <title>A Catalog of Tens of Thousands of Viruses from Human Metagenomes Reveals Hidden Associations with Chronic Diseases.</title>
        <authorList>
            <person name="Tisza M.J."/>
            <person name="Buck C.B."/>
        </authorList>
    </citation>
    <scope>NUCLEOTIDE SEQUENCE</scope>
    <source>
        <strain evidence="1">CtAvK3</strain>
    </source>
</reference>
<sequence length="160" mass="17494">MPTFKSYSKARTYIEKAVSEALANEVNSAVQKVEKDVIRKTVYQAYEPKVYQRRNSLYNLEGTVAGKTLEVKTLAEPNGAGVAVGYDNPAYDGMLKASTNKNLARTIEYGGYSNNGGDGYDFYDVGPRPFVQTTVETLAAGKQHVAALKQGLRKKGITVE</sequence>
<name>A0A8S5MI50_9CAUD</name>
<organism evidence="1">
    <name type="scientific">Siphoviridae sp. ctAvK3</name>
    <dbReference type="NCBI Taxonomy" id="2826184"/>
    <lineage>
        <taxon>Viruses</taxon>
        <taxon>Duplodnaviria</taxon>
        <taxon>Heunggongvirae</taxon>
        <taxon>Uroviricota</taxon>
        <taxon>Caudoviricetes</taxon>
    </lineage>
</organism>
<evidence type="ECO:0000313" key="1">
    <source>
        <dbReference type="EMBL" id="DAD81900.1"/>
    </source>
</evidence>
<proteinExistence type="predicted"/>
<protein>
    <submittedName>
        <fullName evidence="1">Type I neck protein</fullName>
    </submittedName>
</protein>
<accession>A0A8S5MI50</accession>
<dbReference type="EMBL" id="BK014910">
    <property type="protein sequence ID" value="DAD81900.1"/>
    <property type="molecule type" value="Genomic_DNA"/>
</dbReference>